<dbReference type="AlphaFoldDB" id="A0A3A3ZIM6"/>
<dbReference type="Proteomes" id="UP000265614">
    <property type="component" value="Unassembled WGS sequence"/>
</dbReference>
<evidence type="ECO:0000313" key="1">
    <source>
        <dbReference type="EMBL" id="RJK95292.1"/>
    </source>
</evidence>
<reference evidence="1 2" key="1">
    <citation type="submission" date="2018-09" db="EMBL/GenBank/DDBJ databases">
        <title>YIM 75000 draft genome.</title>
        <authorList>
            <person name="Tang S."/>
            <person name="Feng Y."/>
        </authorList>
    </citation>
    <scope>NUCLEOTIDE SEQUENCE [LARGE SCALE GENOMIC DNA]</scope>
    <source>
        <strain evidence="1 2">YIM 75000</strain>
    </source>
</reference>
<protein>
    <submittedName>
        <fullName evidence="1">Uncharacterized protein</fullName>
    </submittedName>
</protein>
<proteinExistence type="predicted"/>
<comment type="caution">
    <text evidence="1">The sequence shown here is derived from an EMBL/GenBank/DDBJ whole genome shotgun (WGS) entry which is preliminary data.</text>
</comment>
<evidence type="ECO:0000313" key="2">
    <source>
        <dbReference type="Proteomes" id="UP000265614"/>
    </source>
</evidence>
<dbReference type="RefSeq" id="WP_119950639.1">
    <property type="nucleotide sequence ID" value="NZ_QZEZ01000005.1"/>
</dbReference>
<sequence>MPSSTPAGVSPADSTARPVVALYDGSTAARDTVLRAAGTAARTLVVAPPGAEARLGDVAGLVDGWVRERTPTIEAALRTAVEHDAPWVCVPSSAMPSEDLLRDGLRAAVGVLGEQRPGLVLHVVRTAGISLDAPAAAVRPYGRVVLVSDLEETTGLASYAAAAVAARSGAELDVVVSGRDEQGDELQRLVTAAGERTDPTSLLRARHALHAGGVPVRYLGGGAGPDAVAGSLQVVEGLQPDLLVVGLGARALLEMAPGRAPRLEETLAGARGRLVGNLLTWLAVDVALVLDPVGPATAVAAARADLARTVDATLAGVA</sequence>
<dbReference type="EMBL" id="QZEZ01000005">
    <property type="protein sequence ID" value="RJK95292.1"/>
    <property type="molecule type" value="Genomic_DNA"/>
</dbReference>
<keyword evidence="2" id="KW-1185">Reference proteome</keyword>
<gene>
    <name evidence="1" type="ORF">D5H78_11520</name>
</gene>
<name>A0A3A3ZIM6_9ACTN</name>
<accession>A0A3A3ZIM6</accession>
<organism evidence="1 2">
    <name type="scientific">Vallicoccus soli</name>
    <dbReference type="NCBI Taxonomy" id="2339232"/>
    <lineage>
        <taxon>Bacteria</taxon>
        <taxon>Bacillati</taxon>
        <taxon>Actinomycetota</taxon>
        <taxon>Actinomycetes</taxon>
        <taxon>Motilibacterales</taxon>
        <taxon>Vallicoccaceae</taxon>
        <taxon>Vallicoccus</taxon>
    </lineage>
</organism>